<evidence type="ECO:0000313" key="12">
    <source>
        <dbReference type="Proteomes" id="UP000030671"/>
    </source>
</evidence>
<dbReference type="GeneID" id="20676143"/>
<evidence type="ECO:0000256" key="7">
    <source>
        <dbReference type="ARBA" id="ARBA00022989"/>
    </source>
</evidence>
<keyword evidence="3 9" id="KW-0813">Transport</keyword>
<reference evidence="11 12" key="1">
    <citation type="journal article" date="2012" name="New Phytol.">
        <title>Insight into trade-off between wood decay and parasitism from the genome of a fungal forest pathogen.</title>
        <authorList>
            <person name="Olson A."/>
            <person name="Aerts A."/>
            <person name="Asiegbu F."/>
            <person name="Belbahri L."/>
            <person name="Bouzid O."/>
            <person name="Broberg A."/>
            <person name="Canback B."/>
            <person name="Coutinho P.M."/>
            <person name="Cullen D."/>
            <person name="Dalman K."/>
            <person name="Deflorio G."/>
            <person name="van Diepen L.T."/>
            <person name="Dunand C."/>
            <person name="Duplessis S."/>
            <person name="Durling M."/>
            <person name="Gonthier P."/>
            <person name="Grimwood J."/>
            <person name="Fossdal C.G."/>
            <person name="Hansson D."/>
            <person name="Henrissat B."/>
            <person name="Hietala A."/>
            <person name="Himmelstrand K."/>
            <person name="Hoffmeister D."/>
            <person name="Hogberg N."/>
            <person name="James T.Y."/>
            <person name="Karlsson M."/>
            <person name="Kohler A."/>
            <person name="Kues U."/>
            <person name="Lee Y.H."/>
            <person name="Lin Y.C."/>
            <person name="Lind M."/>
            <person name="Lindquist E."/>
            <person name="Lombard V."/>
            <person name="Lucas S."/>
            <person name="Lunden K."/>
            <person name="Morin E."/>
            <person name="Murat C."/>
            <person name="Park J."/>
            <person name="Raffaello T."/>
            <person name="Rouze P."/>
            <person name="Salamov A."/>
            <person name="Schmutz J."/>
            <person name="Solheim H."/>
            <person name="Stahlberg J."/>
            <person name="Velez H."/>
            <person name="de Vries R.P."/>
            <person name="Wiebenga A."/>
            <person name="Woodward S."/>
            <person name="Yakovlev I."/>
            <person name="Garbelotto M."/>
            <person name="Martin F."/>
            <person name="Grigoriev I.V."/>
            <person name="Stenlid J."/>
        </authorList>
    </citation>
    <scope>NUCLEOTIDE SEQUENCE [LARGE SCALE GENOMIC DNA]</scope>
    <source>
        <strain evidence="11 12">TC 32-1</strain>
    </source>
</reference>
<feature type="transmembrane region" description="Helical" evidence="10">
    <location>
        <begin position="200"/>
        <end position="219"/>
    </location>
</feature>
<gene>
    <name evidence="11" type="ORF">HETIRDRAFT_45136</name>
</gene>
<accession>W4K4A4</accession>
<dbReference type="GO" id="GO:0015105">
    <property type="term" value="F:arsenite transmembrane transporter activity"/>
    <property type="evidence" value="ECO:0007669"/>
    <property type="project" value="TreeGrafter"/>
</dbReference>
<keyword evidence="7 9" id="KW-1133">Transmembrane helix</keyword>
<dbReference type="GO" id="GO:0005886">
    <property type="term" value="C:plasma membrane"/>
    <property type="evidence" value="ECO:0007669"/>
    <property type="project" value="UniProtKB-SubCell"/>
</dbReference>
<dbReference type="eggNOG" id="ENOG502QPKH">
    <property type="taxonomic scope" value="Eukaryota"/>
</dbReference>
<evidence type="ECO:0000256" key="3">
    <source>
        <dbReference type="ARBA" id="ARBA00022448"/>
    </source>
</evidence>
<dbReference type="InterPro" id="IPR038770">
    <property type="entry name" value="Na+/solute_symporter_sf"/>
</dbReference>
<dbReference type="GO" id="GO:0015104">
    <property type="term" value="F:antimonite transmembrane transporter activity"/>
    <property type="evidence" value="ECO:0007669"/>
    <property type="project" value="TreeGrafter"/>
</dbReference>
<feature type="transmembrane region" description="Helical" evidence="10">
    <location>
        <begin position="63"/>
        <end position="86"/>
    </location>
</feature>
<keyword evidence="4 9" id="KW-1003">Cell membrane</keyword>
<evidence type="ECO:0000256" key="9">
    <source>
        <dbReference type="PIRNR" id="PIRNR005508"/>
    </source>
</evidence>
<evidence type="ECO:0000256" key="6">
    <source>
        <dbReference type="ARBA" id="ARBA00022849"/>
    </source>
</evidence>
<dbReference type="PIRSF" id="PIRSF005508">
    <property type="entry name" value="Acr3"/>
    <property type="match status" value="1"/>
</dbReference>
<dbReference type="OrthoDB" id="187348at2759"/>
<dbReference type="InterPro" id="IPR002657">
    <property type="entry name" value="BilAc:Na_symport/Acr3"/>
</dbReference>
<dbReference type="HOGENOM" id="CLU_022869_0_0_1"/>
<evidence type="ECO:0000313" key="11">
    <source>
        <dbReference type="EMBL" id="ETW80579.1"/>
    </source>
</evidence>
<dbReference type="Proteomes" id="UP000030671">
    <property type="component" value="Unassembled WGS sequence"/>
</dbReference>
<comment type="similarity">
    <text evidence="2 9">Belongs to the arsenical resistance-3 (ACR3) (TC 2.A.59) family.</text>
</comment>
<dbReference type="InterPro" id="IPR004706">
    <property type="entry name" value="Arsenical-R_Acr3"/>
</dbReference>
<keyword evidence="5 9" id="KW-0812">Transmembrane</keyword>
<organism evidence="11 12">
    <name type="scientific">Heterobasidion irregulare (strain TC 32-1)</name>
    <dbReference type="NCBI Taxonomy" id="747525"/>
    <lineage>
        <taxon>Eukaryota</taxon>
        <taxon>Fungi</taxon>
        <taxon>Dikarya</taxon>
        <taxon>Basidiomycota</taxon>
        <taxon>Agaricomycotina</taxon>
        <taxon>Agaricomycetes</taxon>
        <taxon>Russulales</taxon>
        <taxon>Bondarzewiaceae</taxon>
        <taxon>Heterobasidion</taxon>
        <taxon>Heterobasidion annosum species complex</taxon>
    </lineage>
</organism>
<dbReference type="RefSeq" id="XP_009546916.1">
    <property type="nucleotide sequence ID" value="XM_009548621.1"/>
</dbReference>
<dbReference type="KEGG" id="hir:HETIRDRAFT_45136"/>
<proteinExistence type="inferred from homology"/>
<dbReference type="AlphaFoldDB" id="W4K4A4"/>
<feature type="transmembrane region" description="Helical" evidence="10">
    <location>
        <begin position="274"/>
        <end position="294"/>
    </location>
</feature>
<dbReference type="NCBIfam" id="TIGR00832">
    <property type="entry name" value="acr3"/>
    <property type="match status" value="1"/>
</dbReference>
<feature type="transmembrane region" description="Helical" evidence="10">
    <location>
        <begin position="231"/>
        <end position="254"/>
    </location>
</feature>
<dbReference type="FunFam" id="1.20.1530.20:FF:000009">
    <property type="entry name" value="Arsenite transporter, ACR3 family"/>
    <property type="match status" value="1"/>
</dbReference>
<feature type="transmembrane region" description="Helical" evidence="10">
    <location>
        <begin position="168"/>
        <end position="188"/>
    </location>
</feature>
<feature type="transmembrane region" description="Helical" evidence="10">
    <location>
        <begin position="300"/>
        <end position="323"/>
    </location>
</feature>
<protein>
    <submittedName>
        <fullName evidence="11">Arsenical resistance protein</fullName>
    </submittedName>
</protein>
<dbReference type="Pfam" id="PF01758">
    <property type="entry name" value="SBF"/>
    <property type="match status" value="1"/>
</dbReference>
<evidence type="ECO:0000256" key="8">
    <source>
        <dbReference type="ARBA" id="ARBA00023136"/>
    </source>
</evidence>
<feature type="transmembrane region" description="Helical" evidence="10">
    <location>
        <begin position="92"/>
        <end position="111"/>
    </location>
</feature>
<feature type="transmembrane region" description="Helical" evidence="10">
    <location>
        <begin position="123"/>
        <end position="148"/>
    </location>
</feature>
<dbReference type="EMBL" id="KI925459">
    <property type="protein sequence ID" value="ETW80579.1"/>
    <property type="molecule type" value="Genomic_DNA"/>
</dbReference>
<dbReference type="PANTHER" id="PTHR43057:SF1">
    <property type="entry name" value="ARSENICAL-RESISTANCE PROTEIN 3"/>
    <property type="match status" value="1"/>
</dbReference>
<evidence type="ECO:0000256" key="4">
    <source>
        <dbReference type="ARBA" id="ARBA00022475"/>
    </source>
</evidence>
<sequence>MIIGVIIGVFAPSVQDTFDTVKLNGVSAPIAIGLIAMMWPILTKVQYETFPALFTSQRLWTHIVLSVFLNWIIGPFIMLGLAWATLPDLPTYRTGVIMVGLARCIAMVMIWNQLARGDGNYCAILVMINSILQIVLYSPFAVLFINIIGNQESSIHVSYGKVAISVLIYLGIPLVAGAITRYGVWLLTSKRFLNEKFLPLFGYISLLGLLYTIVVMFAYQGHQIIHNLGPVFRTMVPLILYFAIMWTFAFWLIWRLSNRYPSIFGYEMAVVQSFTAGSNNFELAIAVAIAVYGIDSDQALAATIGPLVEVPTLLALTWVSLFLHQKLAWSPTELAEGHVTEKNS</sequence>
<dbReference type="Gene3D" id="1.20.1530.20">
    <property type="match status" value="1"/>
</dbReference>
<evidence type="ECO:0000256" key="1">
    <source>
        <dbReference type="ARBA" id="ARBA00004651"/>
    </source>
</evidence>
<name>W4K4A4_HETIT</name>
<dbReference type="GO" id="GO:0015297">
    <property type="term" value="F:antiporter activity"/>
    <property type="evidence" value="ECO:0007669"/>
    <property type="project" value="UniProtKB-UniRule"/>
</dbReference>
<keyword evidence="12" id="KW-1185">Reference proteome</keyword>
<keyword evidence="8 9" id="KW-0472">Membrane</keyword>
<dbReference type="InParanoid" id="W4K4A4"/>
<evidence type="ECO:0000256" key="10">
    <source>
        <dbReference type="SAM" id="Phobius"/>
    </source>
</evidence>
<dbReference type="PANTHER" id="PTHR43057">
    <property type="entry name" value="ARSENITE EFFLUX TRANSPORTER"/>
    <property type="match status" value="1"/>
</dbReference>
<dbReference type="GO" id="GO:0046685">
    <property type="term" value="P:response to arsenic-containing substance"/>
    <property type="evidence" value="ECO:0007669"/>
    <property type="project" value="UniProtKB-KW"/>
</dbReference>
<feature type="transmembrane region" description="Helical" evidence="10">
    <location>
        <begin position="25"/>
        <end position="42"/>
    </location>
</feature>
<keyword evidence="6" id="KW-0059">Arsenical resistance</keyword>
<evidence type="ECO:0000256" key="2">
    <source>
        <dbReference type="ARBA" id="ARBA00010110"/>
    </source>
</evidence>
<comment type="subcellular location">
    <subcellularLocation>
        <location evidence="1 9">Cell membrane</location>
        <topology evidence="1 9">Multi-pass membrane protein</topology>
    </subcellularLocation>
</comment>
<evidence type="ECO:0000256" key="5">
    <source>
        <dbReference type="ARBA" id="ARBA00022692"/>
    </source>
</evidence>